<dbReference type="EMBL" id="JAFLVT010000018">
    <property type="protein sequence ID" value="MBO0450187.1"/>
    <property type="molecule type" value="Genomic_DNA"/>
</dbReference>
<dbReference type="InterPro" id="IPR050661">
    <property type="entry name" value="BglG_antiterminators"/>
</dbReference>
<sequence length="504" mass="59062">MNLRSLLSKSMLRHLHLLELLHESQYGLPTDTLIKELQCSLPVLLNDIRLINEEQDIAQIEKYKGLHQLKMQKSSSVSRLYAEFLRRSSEFQIFEALLYEQHDNITELAGELYLSVSNTQRYLKKIQAALKEIGVELKHRPLRLEGKESTIRQLYYRYFSEKNYQLEISLPTLTKEQQNLLIDFVKAFLQKNGFLQKHIFVHRLVYNLYISLWRIKNHHHFSKWQLQNEGIALPTGSVATQFQQLVFQAFNFAYDEQNCKDSFWLLYSDSLILNTNQLAAILQNNERGKTHFAIHQQLVAKFSGLLTKPLTKEEQIELSCILQNFSFLYATDGTCVNILRLDKKDFVVAMAKIYPFGVEKIKQLVTDIATSYHFYFEKDFIIAYVYWLITFVPDWMKKIKLSHKRVKILLLSSLSPTAESYLAMQITKKIYGNFEIVQGNQAEKDFMTEISHYDLILTTEDLKLDDNLAVLHIDSYLSWHNIFLIQEKVSELTENMTELAEKVS</sequence>
<dbReference type="InterPro" id="IPR007737">
    <property type="entry name" value="Mga_HTH"/>
</dbReference>
<evidence type="ECO:0000313" key="4">
    <source>
        <dbReference type="EMBL" id="MBO0450187.1"/>
    </source>
</evidence>
<feature type="domain" description="Mga helix-turn-helix" evidence="3">
    <location>
        <begin position="75"/>
        <end position="159"/>
    </location>
</feature>
<keyword evidence="2" id="KW-0804">Transcription</keyword>
<evidence type="ECO:0000313" key="5">
    <source>
        <dbReference type="Proteomes" id="UP000664256"/>
    </source>
</evidence>
<name>A0ABS3H9Q1_9ENTE</name>
<keyword evidence="1" id="KW-0805">Transcription regulation</keyword>
<dbReference type="PANTHER" id="PTHR30185">
    <property type="entry name" value="CRYPTIC BETA-GLUCOSIDE BGL OPERON ANTITERMINATOR"/>
    <property type="match status" value="1"/>
</dbReference>
<gene>
    <name evidence="4" type="ORF">JZO76_11715</name>
</gene>
<accession>A0ABS3H9Q1</accession>
<organism evidence="4 5">
    <name type="scientific">Candidatus Enterococcus myersii</name>
    <dbReference type="NCBI Taxonomy" id="2815322"/>
    <lineage>
        <taxon>Bacteria</taxon>
        <taxon>Bacillati</taxon>
        <taxon>Bacillota</taxon>
        <taxon>Bacilli</taxon>
        <taxon>Lactobacillales</taxon>
        <taxon>Enterococcaceae</taxon>
        <taxon>Enterococcus</taxon>
    </lineage>
</organism>
<evidence type="ECO:0000256" key="2">
    <source>
        <dbReference type="ARBA" id="ARBA00023163"/>
    </source>
</evidence>
<keyword evidence="5" id="KW-1185">Reference proteome</keyword>
<reference evidence="4 5" key="1">
    <citation type="submission" date="2021-03" db="EMBL/GenBank/DDBJ databases">
        <title>Enterococcal diversity collection.</title>
        <authorList>
            <person name="Gilmore M.S."/>
            <person name="Schwartzman J."/>
            <person name="Van Tyne D."/>
            <person name="Martin M."/>
            <person name="Earl A.M."/>
            <person name="Manson A.L."/>
            <person name="Straub T."/>
            <person name="Salamzade R."/>
            <person name="Saavedra J."/>
            <person name="Lebreton F."/>
            <person name="Prichula J."/>
            <person name="Schaufler K."/>
            <person name="Gaca A."/>
            <person name="Sgardioli B."/>
            <person name="Wagenaar J."/>
            <person name="Strong T."/>
        </authorList>
    </citation>
    <scope>NUCLEOTIDE SEQUENCE [LARGE SCALE GENOMIC DNA]</scope>
    <source>
        <strain evidence="4 5">MJM12</strain>
    </source>
</reference>
<dbReference type="Proteomes" id="UP000664256">
    <property type="component" value="Unassembled WGS sequence"/>
</dbReference>
<protein>
    <submittedName>
        <fullName evidence="4">Helix-turn-helix domain-containing protein</fullName>
    </submittedName>
</protein>
<proteinExistence type="predicted"/>
<comment type="caution">
    <text evidence="4">The sequence shown here is derived from an EMBL/GenBank/DDBJ whole genome shotgun (WGS) entry which is preliminary data.</text>
</comment>
<evidence type="ECO:0000259" key="3">
    <source>
        <dbReference type="Pfam" id="PF05043"/>
    </source>
</evidence>
<evidence type="ECO:0000256" key="1">
    <source>
        <dbReference type="ARBA" id="ARBA00023015"/>
    </source>
</evidence>
<dbReference type="Pfam" id="PF05043">
    <property type="entry name" value="Mga"/>
    <property type="match status" value="1"/>
</dbReference>
<dbReference type="RefSeq" id="WP_206904695.1">
    <property type="nucleotide sequence ID" value="NZ_JAFLVT010000018.1"/>
</dbReference>
<dbReference type="PANTHER" id="PTHR30185:SF18">
    <property type="entry name" value="TRANSCRIPTIONAL REGULATOR MTLR"/>
    <property type="match status" value="1"/>
</dbReference>